<dbReference type="Gene3D" id="3.30.160.390">
    <property type="entry name" value="Integrase, DNA-binding domain"/>
    <property type="match status" value="1"/>
</dbReference>
<reference evidence="3" key="1">
    <citation type="journal article" date="2019" name="Int. J. Syst. Evol. Microbiol.">
        <title>The Global Catalogue of Microorganisms (GCM) 10K type strain sequencing project: providing services to taxonomists for standard genome sequencing and annotation.</title>
        <authorList>
            <consortium name="The Broad Institute Genomics Platform"/>
            <consortium name="The Broad Institute Genome Sequencing Center for Infectious Disease"/>
            <person name="Wu L."/>
            <person name="Ma J."/>
        </authorList>
    </citation>
    <scope>NUCLEOTIDE SEQUENCE [LARGE SCALE GENOMIC DNA]</scope>
    <source>
        <strain evidence="3">CECT 8531</strain>
    </source>
</reference>
<comment type="caution">
    <text evidence="2">The sequence shown here is derived from an EMBL/GenBank/DDBJ whole genome shotgun (WGS) entry which is preliminary data.</text>
</comment>
<dbReference type="InterPro" id="IPR025166">
    <property type="entry name" value="Integrase_DNA_bind_dom"/>
</dbReference>
<dbReference type="EMBL" id="JBHSDH010000013">
    <property type="protein sequence ID" value="MFC4292396.1"/>
    <property type="molecule type" value="Genomic_DNA"/>
</dbReference>
<evidence type="ECO:0000313" key="3">
    <source>
        <dbReference type="Proteomes" id="UP001595887"/>
    </source>
</evidence>
<proteinExistence type="predicted"/>
<dbReference type="InterPro" id="IPR038488">
    <property type="entry name" value="Integrase_DNA-bd_sf"/>
</dbReference>
<dbReference type="RefSeq" id="WP_381423053.1">
    <property type="nucleotide sequence ID" value="NZ_JBHSDH010000013.1"/>
</dbReference>
<evidence type="ECO:0000259" key="1">
    <source>
        <dbReference type="Pfam" id="PF13356"/>
    </source>
</evidence>
<gene>
    <name evidence="2" type="ORF">ACFOWX_08200</name>
</gene>
<sequence length="100" mass="10799">MGKLTAKSFQAALATPGTYQDGDGLYLKVRAGKQGKAASAQWTVRIQHDGKRRDIGLGSARLVSLADARDKAREARLAMKVQGRDIVTERRDAAAAQITF</sequence>
<dbReference type="Pfam" id="PF13356">
    <property type="entry name" value="Arm-DNA-bind_3"/>
    <property type="match status" value="1"/>
</dbReference>
<keyword evidence="2" id="KW-0238">DNA-binding</keyword>
<dbReference type="Proteomes" id="UP001595887">
    <property type="component" value="Unassembled WGS sequence"/>
</dbReference>
<organism evidence="2 3">
    <name type="scientific">Sphingorhabdus arenilitoris</name>
    <dbReference type="NCBI Taxonomy" id="1490041"/>
    <lineage>
        <taxon>Bacteria</taxon>
        <taxon>Pseudomonadati</taxon>
        <taxon>Pseudomonadota</taxon>
        <taxon>Alphaproteobacteria</taxon>
        <taxon>Sphingomonadales</taxon>
        <taxon>Sphingomonadaceae</taxon>
        <taxon>Sphingorhabdus</taxon>
    </lineage>
</organism>
<feature type="domain" description="Integrase DNA-binding" evidence="1">
    <location>
        <begin position="4"/>
        <end position="92"/>
    </location>
</feature>
<dbReference type="GO" id="GO:0003677">
    <property type="term" value="F:DNA binding"/>
    <property type="evidence" value="ECO:0007669"/>
    <property type="project" value="UniProtKB-KW"/>
</dbReference>
<protein>
    <submittedName>
        <fullName evidence="2">Arm DNA-binding domain-containing protein</fullName>
    </submittedName>
</protein>
<accession>A0ABV8RJF4</accession>
<name>A0ABV8RJF4_9SPHN</name>
<keyword evidence="3" id="KW-1185">Reference proteome</keyword>
<evidence type="ECO:0000313" key="2">
    <source>
        <dbReference type="EMBL" id="MFC4292396.1"/>
    </source>
</evidence>